<dbReference type="SMART" id="SM00347">
    <property type="entry name" value="HTH_MARR"/>
    <property type="match status" value="1"/>
</dbReference>
<dbReference type="SUPFAM" id="SSF46785">
    <property type="entry name" value="Winged helix' DNA-binding domain"/>
    <property type="match status" value="1"/>
</dbReference>
<evidence type="ECO:0000313" key="2">
    <source>
        <dbReference type="EMBL" id="MFD1716468.1"/>
    </source>
</evidence>
<dbReference type="InterPro" id="IPR039422">
    <property type="entry name" value="MarR/SlyA-like"/>
</dbReference>
<dbReference type="EMBL" id="JBHUEE010000001">
    <property type="protein sequence ID" value="MFD1716468.1"/>
    <property type="molecule type" value="Genomic_DNA"/>
</dbReference>
<dbReference type="InterPro" id="IPR000835">
    <property type="entry name" value="HTH_MarR-typ"/>
</dbReference>
<evidence type="ECO:0000313" key="3">
    <source>
        <dbReference type="Proteomes" id="UP001597277"/>
    </source>
</evidence>
<dbReference type="PRINTS" id="PR00598">
    <property type="entry name" value="HTHMARR"/>
</dbReference>
<dbReference type="RefSeq" id="WP_388001905.1">
    <property type="nucleotide sequence ID" value="NZ_JBHUEE010000001.1"/>
</dbReference>
<dbReference type="PROSITE" id="PS50995">
    <property type="entry name" value="HTH_MARR_2"/>
    <property type="match status" value="1"/>
</dbReference>
<dbReference type="Gene3D" id="1.10.10.10">
    <property type="entry name" value="Winged helix-like DNA-binding domain superfamily/Winged helix DNA-binding domain"/>
    <property type="match status" value="1"/>
</dbReference>
<accession>A0ABW4KZ63</accession>
<dbReference type="PANTHER" id="PTHR33164:SF99">
    <property type="entry name" value="MARR FAMILY REGULATORY PROTEIN"/>
    <property type="match status" value="1"/>
</dbReference>
<reference evidence="3" key="1">
    <citation type="journal article" date="2019" name="Int. J. Syst. Evol. Microbiol.">
        <title>The Global Catalogue of Microorganisms (GCM) 10K type strain sequencing project: providing services to taxonomists for standard genome sequencing and annotation.</title>
        <authorList>
            <consortium name="The Broad Institute Genomics Platform"/>
            <consortium name="The Broad Institute Genome Sequencing Center for Infectious Disease"/>
            <person name="Wu L."/>
            <person name="Ma J."/>
        </authorList>
    </citation>
    <scope>NUCLEOTIDE SEQUENCE [LARGE SCALE GENOMIC DNA]</scope>
    <source>
        <strain evidence="3">JCM 17130</strain>
    </source>
</reference>
<dbReference type="PANTHER" id="PTHR33164">
    <property type="entry name" value="TRANSCRIPTIONAL REGULATOR, MARR FAMILY"/>
    <property type="match status" value="1"/>
</dbReference>
<sequence length="146" mass="15785">MSSRDNLGLLLSLASAEGVARATQALRPLDLSVRSYTLLERVIDTGGMSQRALADDLRLDPSQIVALVDGLETRGLAERRPNPADRRQKAVAATARGKQTYRRAKVLVDASLDEVLGDLDPSERATLHEMLTRIVRRDPAAAEAAG</sequence>
<name>A0ABW4KZ63_9MICO</name>
<dbReference type="InterPro" id="IPR036390">
    <property type="entry name" value="WH_DNA-bd_sf"/>
</dbReference>
<proteinExistence type="predicted"/>
<organism evidence="2 3">
    <name type="scientific">Georgenia deserti</name>
    <dbReference type="NCBI Taxonomy" id="2093781"/>
    <lineage>
        <taxon>Bacteria</taxon>
        <taxon>Bacillati</taxon>
        <taxon>Actinomycetota</taxon>
        <taxon>Actinomycetes</taxon>
        <taxon>Micrococcales</taxon>
        <taxon>Bogoriellaceae</taxon>
        <taxon>Georgenia</taxon>
    </lineage>
</organism>
<dbReference type="InterPro" id="IPR036388">
    <property type="entry name" value="WH-like_DNA-bd_sf"/>
</dbReference>
<comment type="caution">
    <text evidence="2">The sequence shown here is derived from an EMBL/GenBank/DDBJ whole genome shotgun (WGS) entry which is preliminary data.</text>
</comment>
<keyword evidence="3" id="KW-1185">Reference proteome</keyword>
<dbReference type="Proteomes" id="UP001597277">
    <property type="component" value="Unassembled WGS sequence"/>
</dbReference>
<protein>
    <submittedName>
        <fullName evidence="2">MarR family winged helix-turn-helix transcriptional regulator</fullName>
    </submittedName>
</protein>
<gene>
    <name evidence="2" type="ORF">ACFSE6_01360</name>
</gene>
<feature type="domain" description="HTH marR-type" evidence="1">
    <location>
        <begin position="4"/>
        <end position="136"/>
    </location>
</feature>
<dbReference type="Pfam" id="PF12802">
    <property type="entry name" value="MarR_2"/>
    <property type="match status" value="1"/>
</dbReference>
<evidence type="ECO:0000259" key="1">
    <source>
        <dbReference type="PROSITE" id="PS50995"/>
    </source>
</evidence>